<gene>
    <name evidence="4" type="ORF">CLV40_12329</name>
</gene>
<protein>
    <submittedName>
        <fullName evidence="4">Uncharacterized protein</fullName>
    </submittedName>
</protein>
<dbReference type="Proteomes" id="UP000239203">
    <property type="component" value="Unassembled WGS sequence"/>
</dbReference>
<name>A0A2S6GFB0_9PSEU</name>
<comment type="caution">
    <text evidence="4">The sequence shown here is derived from an EMBL/GenBank/DDBJ whole genome shotgun (WGS) entry which is preliminary data.</text>
</comment>
<feature type="region of interest" description="Disordered" evidence="1">
    <location>
        <begin position="133"/>
        <end position="157"/>
    </location>
</feature>
<evidence type="ECO:0000256" key="3">
    <source>
        <dbReference type="SAM" id="SignalP"/>
    </source>
</evidence>
<feature type="transmembrane region" description="Helical" evidence="2">
    <location>
        <begin position="66"/>
        <end position="89"/>
    </location>
</feature>
<evidence type="ECO:0000256" key="1">
    <source>
        <dbReference type="SAM" id="MobiDB-lite"/>
    </source>
</evidence>
<organism evidence="4 5">
    <name type="scientific">Actinokineospora auranticolor</name>
    <dbReference type="NCBI Taxonomy" id="155976"/>
    <lineage>
        <taxon>Bacteria</taxon>
        <taxon>Bacillati</taxon>
        <taxon>Actinomycetota</taxon>
        <taxon>Actinomycetes</taxon>
        <taxon>Pseudonocardiales</taxon>
        <taxon>Pseudonocardiaceae</taxon>
        <taxon>Actinokineospora</taxon>
    </lineage>
</organism>
<feature type="transmembrane region" description="Helical" evidence="2">
    <location>
        <begin position="33"/>
        <end position="54"/>
    </location>
</feature>
<dbReference type="RefSeq" id="WP_245931647.1">
    <property type="nucleotide sequence ID" value="NZ_CP154825.1"/>
</dbReference>
<evidence type="ECO:0000256" key="2">
    <source>
        <dbReference type="SAM" id="Phobius"/>
    </source>
</evidence>
<feature type="signal peptide" evidence="3">
    <location>
        <begin position="1"/>
        <end position="23"/>
    </location>
</feature>
<dbReference type="AlphaFoldDB" id="A0A2S6GFB0"/>
<keyword evidence="2" id="KW-0812">Transmembrane</keyword>
<sequence length="157" mass="15696">MQTWLVRGAALAVVHAGSAVAVAALKAADPVGWHGLEALVLGALVGVAAVWAAVDGWRGVVDRGRAWVIAALVAGWGAAVLGVVGRAVFVDQTGVSALGQALTGGAAFTALLVLVPAGLGLLVGPRLALRELPADDEDPPAATPARQAPSPRRRNAV</sequence>
<feature type="transmembrane region" description="Helical" evidence="2">
    <location>
        <begin position="101"/>
        <end position="123"/>
    </location>
</feature>
<keyword evidence="2" id="KW-1133">Transmembrane helix</keyword>
<accession>A0A2S6GFB0</accession>
<keyword evidence="3" id="KW-0732">Signal</keyword>
<proteinExistence type="predicted"/>
<feature type="chain" id="PRO_5039125462" evidence="3">
    <location>
        <begin position="24"/>
        <end position="157"/>
    </location>
</feature>
<keyword evidence="2" id="KW-0472">Membrane</keyword>
<evidence type="ECO:0000313" key="5">
    <source>
        <dbReference type="Proteomes" id="UP000239203"/>
    </source>
</evidence>
<evidence type="ECO:0000313" key="4">
    <source>
        <dbReference type="EMBL" id="PPK63909.1"/>
    </source>
</evidence>
<keyword evidence="5" id="KW-1185">Reference proteome</keyword>
<dbReference type="EMBL" id="PTIX01000023">
    <property type="protein sequence ID" value="PPK63909.1"/>
    <property type="molecule type" value="Genomic_DNA"/>
</dbReference>
<reference evidence="4 5" key="1">
    <citation type="submission" date="2018-02" db="EMBL/GenBank/DDBJ databases">
        <title>Genomic Encyclopedia of Archaeal and Bacterial Type Strains, Phase II (KMG-II): from individual species to whole genera.</title>
        <authorList>
            <person name="Goeker M."/>
        </authorList>
    </citation>
    <scope>NUCLEOTIDE SEQUENCE [LARGE SCALE GENOMIC DNA]</scope>
    <source>
        <strain evidence="4 5">YU 961-1</strain>
    </source>
</reference>